<dbReference type="Pfam" id="PF08713">
    <property type="entry name" value="DNA_alkylation"/>
    <property type="match status" value="1"/>
</dbReference>
<gene>
    <name evidence="1" type="ORF">MP11Mi_06510</name>
</gene>
<organism evidence="1">
    <name type="scientific">Gordonia sp. MP11Mi</name>
    <dbReference type="NCBI Taxonomy" id="3022769"/>
    <lineage>
        <taxon>Bacteria</taxon>
        <taxon>Bacillati</taxon>
        <taxon>Actinomycetota</taxon>
        <taxon>Actinomycetes</taxon>
        <taxon>Mycobacteriales</taxon>
        <taxon>Gordoniaceae</taxon>
        <taxon>Gordonia</taxon>
    </lineage>
</organism>
<reference evidence="1" key="1">
    <citation type="submission" date="2023-06" db="EMBL/GenBank/DDBJ databases">
        <title>Gordonia sp. nov. and Pseudochrobactrum sp. nov., two species isolated from the burying beetle Nicrophorus vespilloides.</title>
        <authorList>
            <person name="Poehlein A."/>
            <person name="Guzman J."/>
            <person name="Daniel R."/>
            <person name="Vilcinskas A."/>
        </authorList>
    </citation>
    <scope>NUCLEOTIDE SEQUENCE</scope>
    <source>
        <strain evidence="1">MP11Mi</strain>
    </source>
</reference>
<evidence type="ECO:0000313" key="1">
    <source>
        <dbReference type="EMBL" id="WOC11578.1"/>
    </source>
</evidence>
<dbReference type="Gene3D" id="1.25.10.90">
    <property type="match status" value="1"/>
</dbReference>
<sequence length="242" mass="26519">MLDATASAADIVTALVEAGDPFRAAGSRRFFKTGPGEYAEGDEFVGIRVPELRKLARGMRGLPGGVLADLVATPLHEARQLALLTLGVNFAAARGSDRAHWVDVYRDAVRSGHVDNWDLVDCSAESILGAFLVDADDYSELLDWASSDNLWERRVGIIGAFSFIRAGRADAILAVAPLVIDDRRDLIQKAFGWMLRETGKRVDRAVLTDYLDAHAARMGRTALSYAAEHLASDERSRYRAMR</sequence>
<name>A0AA97GVC2_9ACTN</name>
<dbReference type="InterPro" id="IPR014825">
    <property type="entry name" value="DNA_alkylation"/>
</dbReference>
<protein>
    <recommendedName>
        <fullName evidence="2">DNA alkylation repair protein</fullName>
    </recommendedName>
</protein>
<evidence type="ECO:0008006" key="2">
    <source>
        <dbReference type="Google" id="ProtNLM"/>
    </source>
</evidence>
<dbReference type="EMBL" id="CP128986">
    <property type="protein sequence ID" value="WOC11578.1"/>
    <property type="molecule type" value="Genomic_DNA"/>
</dbReference>
<dbReference type="SUPFAM" id="SSF48371">
    <property type="entry name" value="ARM repeat"/>
    <property type="match status" value="1"/>
</dbReference>
<dbReference type="CDD" id="cd06561">
    <property type="entry name" value="AlkD_like"/>
    <property type="match status" value="1"/>
</dbReference>
<dbReference type="RefSeq" id="WP_420040882.1">
    <property type="nucleotide sequence ID" value="NZ_CP128986.1"/>
</dbReference>
<dbReference type="PANTHER" id="PTHR34070">
    <property type="entry name" value="ARMADILLO-TYPE FOLD"/>
    <property type="match status" value="1"/>
</dbReference>
<proteinExistence type="predicted"/>
<accession>A0AA97GVC2</accession>
<dbReference type="PANTHER" id="PTHR34070:SF1">
    <property type="entry name" value="DNA ALKYLATION REPAIR PROTEIN"/>
    <property type="match status" value="1"/>
</dbReference>
<dbReference type="AlphaFoldDB" id="A0AA97GVC2"/>
<dbReference type="InterPro" id="IPR016024">
    <property type="entry name" value="ARM-type_fold"/>
</dbReference>